<organism evidence="3 4">
    <name type="scientific">Chelatococcus albus</name>
    <dbReference type="NCBI Taxonomy" id="3047466"/>
    <lineage>
        <taxon>Bacteria</taxon>
        <taxon>Pseudomonadati</taxon>
        <taxon>Pseudomonadota</taxon>
        <taxon>Alphaproteobacteria</taxon>
        <taxon>Hyphomicrobiales</taxon>
        <taxon>Chelatococcaceae</taxon>
        <taxon>Chelatococcus</taxon>
    </lineage>
</organism>
<dbReference type="EMBL" id="JASJEV010000001">
    <property type="protein sequence ID" value="MDJ1157259.1"/>
    <property type="molecule type" value="Genomic_DNA"/>
</dbReference>
<dbReference type="PANTHER" id="PTHR19375">
    <property type="entry name" value="HEAT SHOCK PROTEIN 70KDA"/>
    <property type="match status" value="1"/>
</dbReference>
<accession>A0ABT7AD07</accession>
<keyword evidence="4" id="KW-1185">Reference proteome</keyword>
<proteinExistence type="predicted"/>
<evidence type="ECO:0000313" key="3">
    <source>
        <dbReference type="EMBL" id="MDJ1157259.1"/>
    </source>
</evidence>
<dbReference type="InterPro" id="IPR043129">
    <property type="entry name" value="ATPase_NBD"/>
</dbReference>
<dbReference type="Pfam" id="PF00012">
    <property type="entry name" value="HSP70"/>
    <property type="match status" value="2"/>
</dbReference>
<keyword evidence="2" id="KW-0067">ATP-binding</keyword>
<evidence type="ECO:0000313" key="4">
    <source>
        <dbReference type="Proteomes" id="UP001321492"/>
    </source>
</evidence>
<dbReference type="Proteomes" id="UP001321492">
    <property type="component" value="Unassembled WGS sequence"/>
</dbReference>
<reference evidence="3 4" key="1">
    <citation type="submission" date="2023-05" db="EMBL/GenBank/DDBJ databases">
        <title>Chelatococcus sp. nov., a moderately thermophilic bacterium isolated from hot spring microbial mat.</title>
        <authorList>
            <person name="Hu C.-J."/>
            <person name="Li W.-J."/>
        </authorList>
    </citation>
    <scope>NUCLEOTIDE SEQUENCE [LARGE SCALE GENOMIC DNA]</scope>
    <source>
        <strain evidence="3 4">SYSU G07232</strain>
    </source>
</reference>
<sequence length="416" mass="45090">MMFCGLDFGTSNTTLGIATGDGLALARLEGPETTLPSAVFFAAGSHEVLTGRAAMAAYLDGVDGRLLRSLKSVLGTALIDESTQVGRRRISFRDVIATFLHEAKRRAEAESGRELTAVVMGRPVHFVTDDEEANRRAEDALAAVARSVGFRDVLFQFEPVAAALEYERGLAREEIAIVADIGGGTSDFSVIRLGPEHAQRHDRQADVLANEGARVGGTDFDRDLSLLAVMPLLGYRSAMQKKGLDVPSWYYLELATWSRVNFLYASKVLRELQEVRRQAARPDLIERLARVIETRQGHTLLMTVEQAKIALTEDMSTRLALGAIEDGLAAAVERREFAEATDRLAATIAERIRRCLSQAGLAAADIDVVFLTGGSTCLPHVRGRILAELPAARVVDGDRFGAVGLGLTVEAARRFA</sequence>
<dbReference type="InterPro" id="IPR013126">
    <property type="entry name" value="Hsp_70_fam"/>
</dbReference>
<name>A0ABT7AD07_9HYPH</name>
<dbReference type="Gene3D" id="3.30.420.40">
    <property type="match status" value="3"/>
</dbReference>
<gene>
    <name evidence="3" type="ORF">QNA08_03270</name>
</gene>
<dbReference type="Gene3D" id="3.90.640.10">
    <property type="entry name" value="Actin, Chain A, domain 4"/>
    <property type="match status" value="1"/>
</dbReference>
<dbReference type="InterPro" id="IPR042054">
    <property type="entry name" value="YegD-like"/>
</dbReference>
<comment type="caution">
    <text evidence="3">The sequence shown here is derived from an EMBL/GenBank/DDBJ whole genome shotgun (WGS) entry which is preliminary data.</text>
</comment>
<evidence type="ECO:0000256" key="2">
    <source>
        <dbReference type="ARBA" id="ARBA00022840"/>
    </source>
</evidence>
<protein>
    <submittedName>
        <fullName evidence="3">Hsp70 family protein</fullName>
    </submittedName>
</protein>
<dbReference type="CDD" id="cd10231">
    <property type="entry name" value="ASKHA_NBD_HSP70_YegD-like"/>
    <property type="match status" value="1"/>
</dbReference>
<dbReference type="RefSeq" id="WP_283739324.1">
    <property type="nucleotide sequence ID" value="NZ_JASJEV010000001.1"/>
</dbReference>
<dbReference type="SUPFAM" id="SSF53067">
    <property type="entry name" value="Actin-like ATPase domain"/>
    <property type="match status" value="2"/>
</dbReference>
<evidence type="ECO:0000256" key="1">
    <source>
        <dbReference type="ARBA" id="ARBA00022741"/>
    </source>
</evidence>
<keyword evidence="1" id="KW-0547">Nucleotide-binding</keyword>